<dbReference type="PANTHER" id="PTHR24559">
    <property type="entry name" value="TRANSPOSON TY3-I GAG-POL POLYPROTEIN"/>
    <property type="match status" value="1"/>
</dbReference>
<dbReference type="Gene3D" id="3.10.10.10">
    <property type="entry name" value="HIV Type 1 Reverse Transcriptase, subunit A, domain 1"/>
    <property type="match status" value="1"/>
</dbReference>
<keyword evidence="3" id="KW-0548">Nucleotidyltransferase</keyword>
<protein>
    <recommendedName>
        <fullName evidence="8">Reverse transcriptase domain-containing protein</fullName>
    </recommendedName>
</protein>
<evidence type="ECO:0000256" key="7">
    <source>
        <dbReference type="ARBA" id="ARBA00022918"/>
    </source>
</evidence>
<keyword evidence="10" id="KW-1185">Reference proteome</keyword>
<evidence type="ECO:0000313" key="9">
    <source>
        <dbReference type="EMBL" id="WVZ48598.1"/>
    </source>
</evidence>
<evidence type="ECO:0000256" key="1">
    <source>
        <dbReference type="ARBA" id="ARBA00022670"/>
    </source>
</evidence>
<dbReference type="Pfam" id="PF17919">
    <property type="entry name" value="RT_RNaseH_2"/>
    <property type="match status" value="1"/>
</dbReference>
<dbReference type="InterPro" id="IPR053134">
    <property type="entry name" value="RNA-dir_DNA_polymerase"/>
</dbReference>
<dbReference type="SUPFAM" id="SSF56672">
    <property type="entry name" value="DNA/RNA polymerases"/>
    <property type="match status" value="1"/>
</dbReference>
<dbReference type="PANTHER" id="PTHR24559:SF444">
    <property type="entry name" value="REVERSE TRANSCRIPTASE DOMAIN-CONTAINING PROTEIN"/>
    <property type="match status" value="1"/>
</dbReference>
<dbReference type="InterPro" id="IPR043502">
    <property type="entry name" value="DNA/RNA_pol_sf"/>
</dbReference>
<dbReference type="Proteomes" id="UP001341281">
    <property type="component" value="Chromosome 01"/>
</dbReference>
<evidence type="ECO:0000256" key="4">
    <source>
        <dbReference type="ARBA" id="ARBA00022722"/>
    </source>
</evidence>
<name>A0AAQ3PJM2_PASNO</name>
<gene>
    <name evidence="9" type="ORF">U9M48_000019</name>
</gene>
<evidence type="ECO:0000313" key="10">
    <source>
        <dbReference type="Proteomes" id="UP001341281"/>
    </source>
</evidence>
<dbReference type="GO" id="GO:0004519">
    <property type="term" value="F:endonuclease activity"/>
    <property type="evidence" value="ECO:0007669"/>
    <property type="project" value="UniProtKB-KW"/>
</dbReference>
<keyword evidence="1" id="KW-0645">Protease</keyword>
<evidence type="ECO:0000256" key="6">
    <source>
        <dbReference type="ARBA" id="ARBA00022801"/>
    </source>
</evidence>
<keyword evidence="6" id="KW-0378">Hydrolase</keyword>
<evidence type="ECO:0000256" key="3">
    <source>
        <dbReference type="ARBA" id="ARBA00022695"/>
    </source>
</evidence>
<proteinExistence type="predicted"/>
<dbReference type="InterPro" id="IPR041577">
    <property type="entry name" value="RT_RNaseH_2"/>
</dbReference>
<dbReference type="GO" id="GO:0006508">
    <property type="term" value="P:proteolysis"/>
    <property type="evidence" value="ECO:0007669"/>
    <property type="project" value="UniProtKB-KW"/>
</dbReference>
<feature type="domain" description="Reverse transcriptase" evidence="8">
    <location>
        <begin position="68"/>
        <end position="247"/>
    </location>
</feature>
<evidence type="ECO:0000259" key="8">
    <source>
        <dbReference type="PROSITE" id="PS50878"/>
    </source>
</evidence>
<keyword evidence="7" id="KW-0695">RNA-directed DNA polymerase</keyword>
<dbReference type="AlphaFoldDB" id="A0AAQ3PJM2"/>
<accession>A0AAQ3PJM2</accession>
<reference evidence="9 10" key="1">
    <citation type="submission" date="2024-02" db="EMBL/GenBank/DDBJ databases">
        <title>High-quality chromosome-scale genome assembly of Pensacola bahiagrass (Paspalum notatum Flugge var. saurae).</title>
        <authorList>
            <person name="Vega J.M."/>
            <person name="Podio M."/>
            <person name="Orjuela J."/>
            <person name="Siena L.A."/>
            <person name="Pessino S.C."/>
            <person name="Combes M.C."/>
            <person name="Mariac C."/>
            <person name="Albertini E."/>
            <person name="Pupilli F."/>
            <person name="Ortiz J.P.A."/>
            <person name="Leblanc O."/>
        </authorList>
    </citation>
    <scope>NUCLEOTIDE SEQUENCE [LARGE SCALE GENOMIC DNA]</scope>
    <source>
        <strain evidence="9">R1</strain>
        <tissue evidence="9">Leaf</tissue>
    </source>
</reference>
<keyword evidence="2" id="KW-0808">Transferase</keyword>
<evidence type="ECO:0000256" key="5">
    <source>
        <dbReference type="ARBA" id="ARBA00022759"/>
    </source>
</evidence>
<evidence type="ECO:0000256" key="2">
    <source>
        <dbReference type="ARBA" id="ARBA00022679"/>
    </source>
</evidence>
<dbReference type="Pfam" id="PF00078">
    <property type="entry name" value="RVT_1"/>
    <property type="match status" value="1"/>
</dbReference>
<dbReference type="InterPro" id="IPR000477">
    <property type="entry name" value="RT_dom"/>
</dbReference>
<dbReference type="GO" id="GO:0003964">
    <property type="term" value="F:RNA-directed DNA polymerase activity"/>
    <property type="evidence" value="ECO:0007669"/>
    <property type="project" value="UniProtKB-KW"/>
</dbReference>
<dbReference type="InterPro" id="IPR043128">
    <property type="entry name" value="Rev_trsase/Diguanyl_cyclase"/>
</dbReference>
<dbReference type="GO" id="GO:0008233">
    <property type="term" value="F:peptidase activity"/>
    <property type="evidence" value="ECO:0007669"/>
    <property type="project" value="UniProtKB-KW"/>
</dbReference>
<keyword evidence="5" id="KW-0255">Endonuclease</keyword>
<dbReference type="Gene3D" id="3.30.70.270">
    <property type="match status" value="2"/>
</dbReference>
<dbReference type="PROSITE" id="PS50878">
    <property type="entry name" value="RT_POL"/>
    <property type="match status" value="1"/>
</dbReference>
<dbReference type="FunFam" id="3.10.10.10:FF:000007">
    <property type="entry name" value="Retrovirus-related Pol polyprotein from transposon 17.6-like Protein"/>
    <property type="match status" value="1"/>
</dbReference>
<dbReference type="CDD" id="cd01647">
    <property type="entry name" value="RT_LTR"/>
    <property type="match status" value="1"/>
</dbReference>
<organism evidence="9 10">
    <name type="scientific">Paspalum notatum var. saurae</name>
    <dbReference type="NCBI Taxonomy" id="547442"/>
    <lineage>
        <taxon>Eukaryota</taxon>
        <taxon>Viridiplantae</taxon>
        <taxon>Streptophyta</taxon>
        <taxon>Embryophyta</taxon>
        <taxon>Tracheophyta</taxon>
        <taxon>Spermatophyta</taxon>
        <taxon>Magnoliopsida</taxon>
        <taxon>Liliopsida</taxon>
        <taxon>Poales</taxon>
        <taxon>Poaceae</taxon>
        <taxon>PACMAD clade</taxon>
        <taxon>Panicoideae</taxon>
        <taxon>Andropogonodae</taxon>
        <taxon>Paspaleae</taxon>
        <taxon>Paspalinae</taxon>
        <taxon>Paspalum</taxon>
    </lineage>
</organism>
<keyword evidence="4" id="KW-0540">Nuclease</keyword>
<dbReference type="EMBL" id="CP144745">
    <property type="protein sequence ID" value="WVZ48598.1"/>
    <property type="molecule type" value="Genomic_DNA"/>
</dbReference>
<sequence length="396" mass="45493">MEAKPTEGIRVVCEYPDVFPEELPGMPPDREVEFLIELLPGTAPIAKRQYRVAPKEQELIKENIDELLGKGFIRPSSSPWAFPVLFVDKKDGSRRMCVDYRALNDVTIKNKYPLPRIDDLFDQLQGACVFSKIDLRSGYHQMKIRPSDIPKTAFITRFGLYEYTVMSFGLTNAPAYFMNLMNKVFMEYLDKFVVVFIDDILIYSKTEEEHEEHLRLVLRKPRDHKLYAKLSKCEFWLDQVPFLGHIVSKGGIMVDPSKISGVMDWKVPKLILRRFIESFSGIAKPMTSLLEKGVPFNWTKERQAAFDELKKRLTTAPDFTVYCDASKEGLGCVLIEEGKVIAYASRRLRKHEVNYPTHDPELAFVVHARRCGGIICSGINVRYTPTTRVLNISSHE</sequence>